<evidence type="ECO:0000313" key="1">
    <source>
        <dbReference type="EMBL" id="KAJ5093891.1"/>
    </source>
</evidence>
<dbReference type="EMBL" id="JAPQKH010000006">
    <property type="protein sequence ID" value="KAJ5093891.1"/>
    <property type="molecule type" value="Genomic_DNA"/>
</dbReference>
<accession>A0A9W9F5B9</accession>
<evidence type="ECO:0000313" key="2">
    <source>
        <dbReference type="Proteomes" id="UP001149165"/>
    </source>
</evidence>
<reference evidence="1" key="1">
    <citation type="submission" date="2022-11" db="EMBL/GenBank/DDBJ databases">
        <authorList>
            <person name="Petersen C."/>
        </authorList>
    </citation>
    <scope>NUCLEOTIDE SEQUENCE</scope>
    <source>
        <strain evidence="1">IBT 30069</strain>
    </source>
</reference>
<protein>
    <submittedName>
        <fullName evidence="1">Uncharacterized protein</fullName>
    </submittedName>
</protein>
<keyword evidence="2" id="KW-1185">Reference proteome</keyword>
<proteinExistence type="predicted"/>
<comment type="caution">
    <text evidence="1">The sequence shown here is derived from an EMBL/GenBank/DDBJ whole genome shotgun (WGS) entry which is preliminary data.</text>
</comment>
<organism evidence="1 2">
    <name type="scientific">Penicillium angulare</name>
    <dbReference type="NCBI Taxonomy" id="116970"/>
    <lineage>
        <taxon>Eukaryota</taxon>
        <taxon>Fungi</taxon>
        <taxon>Dikarya</taxon>
        <taxon>Ascomycota</taxon>
        <taxon>Pezizomycotina</taxon>
        <taxon>Eurotiomycetes</taxon>
        <taxon>Eurotiomycetidae</taxon>
        <taxon>Eurotiales</taxon>
        <taxon>Aspergillaceae</taxon>
        <taxon>Penicillium</taxon>
    </lineage>
</organism>
<gene>
    <name evidence="1" type="ORF">N7456_009752</name>
</gene>
<reference evidence="1" key="2">
    <citation type="journal article" date="2023" name="IMA Fungus">
        <title>Comparative genomic study of the Penicillium genus elucidates a diverse pangenome and 15 lateral gene transfer events.</title>
        <authorList>
            <person name="Petersen C."/>
            <person name="Sorensen T."/>
            <person name="Nielsen M.R."/>
            <person name="Sondergaard T.E."/>
            <person name="Sorensen J.L."/>
            <person name="Fitzpatrick D.A."/>
            <person name="Frisvad J.C."/>
            <person name="Nielsen K.L."/>
        </authorList>
    </citation>
    <scope>NUCLEOTIDE SEQUENCE</scope>
    <source>
        <strain evidence="1">IBT 30069</strain>
    </source>
</reference>
<dbReference type="AlphaFoldDB" id="A0A9W9F5B9"/>
<name>A0A9W9F5B9_9EURO</name>
<sequence>MPRTTVTQVEGVMVFRSELAPISTSGAVKAQAISRSSLIEGDSALGDLIGIAGGVIGRGGPGEKGLGFGLVGLDAGLCQHLQTPLDFALTLENGHNPSVTRGAGAAEYY</sequence>
<dbReference type="Proteomes" id="UP001149165">
    <property type="component" value="Unassembled WGS sequence"/>
</dbReference>